<dbReference type="Proteomes" id="UP000247459">
    <property type="component" value="Unassembled WGS sequence"/>
</dbReference>
<accession>A0A2W0D186</accession>
<sequence length="103" mass="12067">MESDRIFRIILESIDGTLIDEFSEKNNVNYLQREEHEFEILGELSVCSYDVFSSKEMDELVLELQRLKIMLQNINEINHVSEIILLSNKCKLTPGSRLIFTPF</sequence>
<protein>
    <submittedName>
        <fullName evidence="1">Uncharacterized protein</fullName>
    </submittedName>
</protein>
<name>A0A2W0D186_9BACL</name>
<dbReference type="AlphaFoldDB" id="A0A2W0D186"/>
<dbReference type="EMBL" id="PRLG01000015">
    <property type="protein sequence ID" value="PYY29681.1"/>
    <property type="molecule type" value="Genomic_DNA"/>
</dbReference>
<reference evidence="1 2" key="1">
    <citation type="submission" date="2018-01" db="EMBL/GenBank/DDBJ databases">
        <title>Genome sequence of the PGP bacterium Paenibacillus illinoisensis E3.</title>
        <authorList>
            <person name="Rolli E."/>
            <person name="Marasco R."/>
            <person name="Bessem C."/>
            <person name="Michoud G."/>
            <person name="Gaiarsa S."/>
            <person name="Borin S."/>
            <person name="Daffonchio D."/>
        </authorList>
    </citation>
    <scope>NUCLEOTIDE SEQUENCE [LARGE SCALE GENOMIC DNA]</scope>
    <source>
        <strain evidence="1 2">E3</strain>
    </source>
</reference>
<organism evidence="1 2">
    <name type="scientific">Paenibacillus illinoisensis</name>
    <dbReference type="NCBI Taxonomy" id="59845"/>
    <lineage>
        <taxon>Bacteria</taxon>
        <taxon>Bacillati</taxon>
        <taxon>Bacillota</taxon>
        <taxon>Bacilli</taxon>
        <taxon>Bacillales</taxon>
        <taxon>Paenibacillaceae</taxon>
        <taxon>Paenibacillus</taxon>
    </lineage>
</organism>
<dbReference type="OrthoDB" id="2666248at2"/>
<comment type="caution">
    <text evidence="1">The sequence shown here is derived from an EMBL/GenBank/DDBJ whole genome shotgun (WGS) entry which is preliminary data.</text>
</comment>
<evidence type="ECO:0000313" key="2">
    <source>
        <dbReference type="Proteomes" id="UP000247459"/>
    </source>
</evidence>
<dbReference type="RefSeq" id="WP_110757858.1">
    <property type="nucleotide sequence ID" value="NZ_PRLG01000015.1"/>
</dbReference>
<evidence type="ECO:0000313" key="1">
    <source>
        <dbReference type="EMBL" id="PYY29681.1"/>
    </source>
</evidence>
<proteinExistence type="predicted"/>
<gene>
    <name evidence="1" type="ORF">PIL02S_01881</name>
</gene>